<dbReference type="InterPro" id="IPR021257">
    <property type="entry name" value="DUF2809"/>
</dbReference>
<evidence type="ECO:0008006" key="4">
    <source>
        <dbReference type="Google" id="ProtNLM"/>
    </source>
</evidence>
<evidence type="ECO:0000313" key="2">
    <source>
        <dbReference type="EMBL" id="OON79162.1"/>
    </source>
</evidence>
<name>A0A1V4A986_9ACTN</name>
<dbReference type="STRING" id="83656.B1H18_14375"/>
<dbReference type="AlphaFoldDB" id="A0A1V4A986"/>
<keyword evidence="1" id="KW-0472">Membrane</keyword>
<comment type="caution">
    <text evidence="2">The sequence shown here is derived from an EMBL/GenBank/DDBJ whole genome shotgun (WGS) entry which is preliminary data.</text>
</comment>
<evidence type="ECO:0000256" key="1">
    <source>
        <dbReference type="SAM" id="Phobius"/>
    </source>
</evidence>
<dbReference type="OrthoDB" id="3874273at2"/>
<keyword evidence="3" id="KW-1185">Reference proteome</keyword>
<keyword evidence="1" id="KW-1133">Transmembrane helix</keyword>
<protein>
    <recommendedName>
        <fullName evidence="4">DUF2809 domain-containing protein</fullName>
    </recommendedName>
</protein>
<dbReference type="Pfam" id="PF10990">
    <property type="entry name" value="DUF2809"/>
    <property type="match status" value="1"/>
</dbReference>
<gene>
    <name evidence="2" type="ORF">B1H18_14375</name>
</gene>
<keyword evidence="1" id="KW-0812">Transmembrane</keyword>
<reference evidence="2 3" key="1">
    <citation type="submission" date="2017-02" db="EMBL/GenBank/DDBJ databases">
        <title>Draft Genome Sequence of Streptomyces tsukubaensis F601, a Producer of the immunosuppressant tacrolimus FK506.</title>
        <authorList>
            <person name="Zong G."/>
            <person name="Zhong C."/>
            <person name="Fu J."/>
            <person name="Qin R."/>
            <person name="Cao G."/>
        </authorList>
    </citation>
    <scope>NUCLEOTIDE SEQUENCE [LARGE SCALE GENOMIC DNA]</scope>
    <source>
        <strain evidence="2 3">F601</strain>
    </source>
</reference>
<accession>A0A1V4A986</accession>
<sequence length="120" mass="12789">MLVYALVILVVPRARPRTAVLLAVALSWAVEFLQLTGVPHALGRRSFVFRLVLGSTFNAPDLLWYVVGGLVAGVVHGVCAGWRSRAPVPSSVPVPVPVSVSAESVGRSPARVRRRGTPPM</sequence>
<organism evidence="2 3">
    <name type="scientific">Streptomyces tsukubensis</name>
    <dbReference type="NCBI Taxonomy" id="83656"/>
    <lineage>
        <taxon>Bacteria</taxon>
        <taxon>Bacillati</taxon>
        <taxon>Actinomycetota</taxon>
        <taxon>Actinomycetes</taxon>
        <taxon>Kitasatosporales</taxon>
        <taxon>Streptomycetaceae</taxon>
        <taxon>Streptomyces</taxon>
    </lineage>
</organism>
<dbReference type="Proteomes" id="UP000190539">
    <property type="component" value="Unassembled WGS sequence"/>
</dbReference>
<dbReference type="EMBL" id="MVFC01000010">
    <property type="protein sequence ID" value="OON79162.1"/>
    <property type="molecule type" value="Genomic_DNA"/>
</dbReference>
<evidence type="ECO:0000313" key="3">
    <source>
        <dbReference type="Proteomes" id="UP000190539"/>
    </source>
</evidence>
<dbReference type="RefSeq" id="WP_077968294.1">
    <property type="nucleotide sequence ID" value="NZ_CP045178.1"/>
</dbReference>
<feature type="transmembrane region" description="Helical" evidence="1">
    <location>
        <begin position="20"/>
        <end position="42"/>
    </location>
</feature>
<proteinExistence type="predicted"/>
<feature type="transmembrane region" description="Helical" evidence="1">
    <location>
        <begin position="62"/>
        <end position="82"/>
    </location>
</feature>